<reference evidence="2 3" key="2">
    <citation type="submission" date="2018-11" db="EMBL/GenBank/DDBJ databases">
        <authorList>
            <consortium name="Pathogen Informatics"/>
        </authorList>
    </citation>
    <scope>NUCLEOTIDE SEQUENCE [LARGE SCALE GENOMIC DNA]</scope>
</reference>
<evidence type="ECO:0000313" key="4">
    <source>
        <dbReference type="WBParaSite" id="TCNE_0001351301-mRNA-1"/>
    </source>
</evidence>
<keyword evidence="3" id="KW-1185">Reference proteome</keyword>
<dbReference type="Proteomes" id="UP000050794">
    <property type="component" value="Unassembled WGS sequence"/>
</dbReference>
<proteinExistence type="predicted"/>
<dbReference type="EMBL" id="UYWY01021757">
    <property type="protein sequence ID" value="VDM44836.1"/>
    <property type="molecule type" value="Genomic_DNA"/>
</dbReference>
<evidence type="ECO:0000313" key="2">
    <source>
        <dbReference type="EMBL" id="VDM44836.1"/>
    </source>
</evidence>
<feature type="region of interest" description="Disordered" evidence="1">
    <location>
        <begin position="57"/>
        <end position="140"/>
    </location>
</feature>
<feature type="compositionally biased region" description="Basic and acidic residues" evidence="1">
    <location>
        <begin position="119"/>
        <end position="140"/>
    </location>
</feature>
<dbReference type="WBParaSite" id="TCNE_0001351301-mRNA-1">
    <property type="protein sequence ID" value="TCNE_0001351301-mRNA-1"/>
    <property type="gene ID" value="TCNE_0001351301"/>
</dbReference>
<gene>
    <name evidence="2" type="ORF">TCNE_LOCUS13515</name>
</gene>
<feature type="compositionally biased region" description="Basic and acidic residues" evidence="1">
    <location>
        <begin position="99"/>
        <end position="108"/>
    </location>
</feature>
<name>A0A183UYE3_TOXCA</name>
<evidence type="ECO:0000313" key="3">
    <source>
        <dbReference type="Proteomes" id="UP000050794"/>
    </source>
</evidence>
<dbReference type="AlphaFoldDB" id="A0A183UYE3"/>
<reference evidence="4" key="1">
    <citation type="submission" date="2016-06" db="UniProtKB">
        <authorList>
            <consortium name="WormBaseParasite"/>
        </authorList>
    </citation>
    <scope>IDENTIFICATION</scope>
</reference>
<organism evidence="3 4">
    <name type="scientific">Toxocara canis</name>
    <name type="common">Canine roundworm</name>
    <dbReference type="NCBI Taxonomy" id="6265"/>
    <lineage>
        <taxon>Eukaryota</taxon>
        <taxon>Metazoa</taxon>
        <taxon>Ecdysozoa</taxon>
        <taxon>Nematoda</taxon>
        <taxon>Chromadorea</taxon>
        <taxon>Rhabditida</taxon>
        <taxon>Spirurina</taxon>
        <taxon>Ascaridomorpha</taxon>
        <taxon>Ascaridoidea</taxon>
        <taxon>Toxocaridae</taxon>
        <taxon>Toxocara</taxon>
    </lineage>
</organism>
<protein>
    <submittedName>
        <fullName evidence="4">WH2 domain-containing protein</fullName>
    </submittedName>
</protein>
<sequence length="195" mass="21348">MSEMCIALLFEMQCTVFKQTLQHRIQDSSTTLSVLLSSLSILIAVTILSQCVKKKVTASSKNASRSQSSSQGTSGASRNPTPPIAGKPSQATNAPAQTEQKDKKEQEQAKPPPPPPPGEAKKENGNAIKDKSEKDLEKRADMLKEIEKMKSVHEMEGTKDPSISATRHVVIDEKRCILYETNDEPTLDDELDDAI</sequence>
<evidence type="ECO:0000256" key="1">
    <source>
        <dbReference type="SAM" id="MobiDB-lite"/>
    </source>
</evidence>
<accession>A0A183UYE3</accession>
<feature type="compositionally biased region" description="Low complexity" evidence="1">
    <location>
        <begin position="57"/>
        <end position="79"/>
    </location>
</feature>